<gene>
    <name evidence="7" type="primary">SCL8</name>
    <name evidence="7" type="ORF">SDJN03_15850</name>
</gene>
<dbReference type="Pfam" id="PF03514">
    <property type="entry name" value="GRAS"/>
    <property type="match status" value="1"/>
</dbReference>
<keyword evidence="2" id="KW-0805">Transcription regulation</keyword>
<feature type="non-terminal residue" evidence="7">
    <location>
        <position position="1"/>
    </location>
</feature>
<comment type="similarity">
    <text evidence="5">Belongs to the GRAS family.</text>
</comment>
<comment type="subcellular location">
    <subcellularLocation>
        <location evidence="1">Nucleus</location>
    </subcellularLocation>
</comment>
<evidence type="ECO:0000313" key="7">
    <source>
        <dbReference type="EMBL" id="KAG6590427.1"/>
    </source>
</evidence>
<comment type="caution">
    <text evidence="7">The sequence shown here is derived from an EMBL/GenBank/DDBJ whole genome shotgun (WGS) entry which is preliminary data.</text>
</comment>
<proteinExistence type="inferred from homology"/>
<organism evidence="7 8">
    <name type="scientific">Cucurbita argyrosperma subsp. sororia</name>
    <dbReference type="NCBI Taxonomy" id="37648"/>
    <lineage>
        <taxon>Eukaryota</taxon>
        <taxon>Viridiplantae</taxon>
        <taxon>Streptophyta</taxon>
        <taxon>Embryophyta</taxon>
        <taxon>Tracheophyta</taxon>
        <taxon>Spermatophyta</taxon>
        <taxon>Magnoliopsida</taxon>
        <taxon>eudicotyledons</taxon>
        <taxon>Gunneridae</taxon>
        <taxon>Pentapetalae</taxon>
        <taxon>rosids</taxon>
        <taxon>fabids</taxon>
        <taxon>Cucurbitales</taxon>
        <taxon>Cucurbitaceae</taxon>
        <taxon>Cucurbiteae</taxon>
        <taxon>Cucurbita</taxon>
    </lineage>
</organism>
<dbReference type="PROSITE" id="PS50985">
    <property type="entry name" value="GRAS"/>
    <property type="match status" value="1"/>
</dbReference>
<dbReference type="AlphaFoldDB" id="A0AAV6N1Q4"/>
<feature type="compositionally biased region" description="Low complexity" evidence="6">
    <location>
        <begin position="17"/>
        <end position="26"/>
    </location>
</feature>
<dbReference type="PANTHER" id="PTHR31636">
    <property type="entry name" value="OSJNBA0084A10.13 PROTEIN-RELATED"/>
    <property type="match status" value="1"/>
</dbReference>
<dbReference type="InterPro" id="IPR005202">
    <property type="entry name" value="TF_GRAS"/>
</dbReference>
<evidence type="ECO:0000256" key="2">
    <source>
        <dbReference type="ARBA" id="ARBA00023015"/>
    </source>
</evidence>
<evidence type="ECO:0000256" key="3">
    <source>
        <dbReference type="ARBA" id="ARBA00023163"/>
    </source>
</evidence>
<keyword evidence="4" id="KW-0539">Nucleus</keyword>
<name>A0AAV6N1Q4_9ROSI</name>
<evidence type="ECO:0000313" key="8">
    <source>
        <dbReference type="Proteomes" id="UP000685013"/>
    </source>
</evidence>
<dbReference type="Proteomes" id="UP000685013">
    <property type="component" value="Chromosome 10"/>
</dbReference>
<evidence type="ECO:0000256" key="1">
    <source>
        <dbReference type="ARBA" id="ARBA00004123"/>
    </source>
</evidence>
<evidence type="ECO:0000256" key="5">
    <source>
        <dbReference type="PROSITE-ProRule" id="PRU01191"/>
    </source>
</evidence>
<dbReference type="EMBL" id="JAGKQH010000010">
    <property type="protein sequence ID" value="KAG6590427.1"/>
    <property type="molecule type" value="Genomic_DNA"/>
</dbReference>
<feature type="region of interest" description="VHIID" evidence="5">
    <location>
        <begin position="48"/>
        <end position="113"/>
    </location>
</feature>
<evidence type="ECO:0000256" key="6">
    <source>
        <dbReference type="SAM" id="MobiDB-lite"/>
    </source>
</evidence>
<dbReference type="GO" id="GO:0005634">
    <property type="term" value="C:nucleus"/>
    <property type="evidence" value="ECO:0007669"/>
    <property type="project" value="UniProtKB-SubCell"/>
</dbReference>
<reference evidence="7 8" key="1">
    <citation type="journal article" date="2021" name="Hortic Res">
        <title>The domestication of Cucurbita argyrosperma as revealed by the genome of its wild relative.</title>
        <authorList>
            <person name="Barrera-Redondo J."/>
            <person name="Sanchez-de la Vega G."/>
            <person name="Aguirre-Liguori J.A."/>
            <person name="Castellanos-Morales G."/>
            <person name="Gutierrez-Guerrero Y.T."/>
            <person name="Aguirre-Dugua X."/>
            <person name="Aguirre-Planter E."/>
            <person name="Tenaillon M.I."/>
            <person name="Lira-Saade R."/>
            <person name="Eguiarte L.E."/>
        </authorList>
    </citation>
    <scope>NUCLEOTIDE SEQUENCE [LARGE SCALE GENOMIC DNA]</scope>
    <source>
        <strain evidence="7">JBR-2021</strain>
    </source>
</reference>
<feature type="region of interest" description="SAW" evidence="5">
    <location>
        <begin position="160"/>
        <end position="165"/>
    </location>
</feature>
<feature type="region of interest" description="Disordered" evidence="6">
    <location>
        <begin position="7"/>
        <end position="26"/>
    </location>
</feature>
<dbReference type="PROSITE" id="PS51257">
    <property type="entry name" value="PROKAR_LIPOPROTEIN"/>
    <property type="match status" value="1"/>
</dbReference>
<keyword evidence="3" id="KW-0804">Transcription</keyword>
<accession>A0AAV6N1Q4</accession>
<keyword evidence="8" id="KW-1185">Reference proteome</keyword>
<sequence length="165" mass="18226">MYKLISLTAPPNQMPVSSSPTTSASSSCSSLCRPMWLLRLPILENTTQSLYDVSGCFKLAFMATNLAILEAIEKDDRKLHGVDFNIRKGGQHMNLIPLLLGQQEEKVVMKLTAVVADNGGYERLKKVGKSQSQLVKEHDVGLEFNMVKMELAEMMCESLGCDGDE</sequence>
<comment type="caution">
    <text evidence="5">Lacks conserved residue(s) required for the propagation of feature annotation.</text>
</comment>
<protein>
    <submittedName>
        <fullName evidence="7">Scarecrow-like protein 8</fullName>
    </submittedName>
</protein>
<evidence type="ECO:0000256" key="4">
    <source>
        <dbReference type="ARBA" id="ARBA00023242"/>
    </source>
</evidence>